<name>A0A7W9TBQ1_9ACTN</name>
<keyword evidence="2" id="KW-0808">Transferase</keyword>
<dbReference type="AlphaFoldDB" id="A0A7W9TBQ1"/>
<dbReference type="EMBL" id="JACHGV010000005">
    <property type="protein sequence ID" value="MBB6077709.1"/>
    <property type="molecule type" value="Genomic_DNA"/>
</dbReference>
<evidence type="ECO:0000313" key="2">
    <source>
        <dbReference type="EMBL" id="MBB6077709.1"/>
    </source>
</evidence>
<accession>A0A7W9TBQ1</accession>
<gene>
    <name evidence="2" type="ORF">HNR57_003635</name>
</gene>
<dbReference type="Proteomes" id="UP000591537">
    <property type="component" value="Unassembled WGS sequence"/>
</dbReference>
<dbReference type="SUPFAM" id="SSF56112">
    <property type="entry name" value="Protein kinase-like (PK-like)"/>
    <property type="match status" value="1"/>
</dbReference>
<organism evidence="2 3">
    <name type="scientific">Streptomyces paradoxus</name>
    <dbReference type="NCBI Taxonomy" id="66375"/>
    <lineage>
        <taxon>Bacteria</taxon>
        <taxon>Bacillati</taxon>
        <taxon>Actinomycetota</taxon>
        <taxon>Actinomycetes</taxon>
        <taxon>Kitasatosporales</taxon>
        <taxon>Streptomycetaceae</taxon>
        <taxon>Streptomyces</taxon>
    </lineage>
</organism>
<keyword evidence="2" id="KW-0418">Kinase</keyword>
<evidence type="ECO:0000259" key="1">
    <source>
        <dbReference type="Pfam" id="PF01636"/>
    </source>
</evidence>
<comment type="caution">
    <text evidence="2">The sequence shown here is derived from an EMBL/GenBank/DDBJ whole genome shotgun (WGS) entry which is preliminary data.</text>
</comment>
<keyword evidence="3" id="KW-1185">Reference proteome</keyword>
<proteinExistence type="predicted"/>
<dbReference type="Gene3D" id="3.90.1200.10">
    <property type="match status" value="1"/>
</dbReference>
<dbReference type="GO" id="GO:0016301">
    <property type="term" value="F:kinase activity"/>
    <property type="evidence" value="ECO:0007669"/>
    <property type="project" value="UniProtKB-KW"/>
</dbReference>
<dbReference type="Pfam" id="PF01636">
    <property type="entry name" value="APH"/>
    <property type="match status" value="1"/>
</dbReference>
<reference evidence="2 3" key="1">
    <citation type="submission" date="2020-08" db="EMBL/GenBank/DDBJ databases">
        <title>Genomic Encyclopedia of Type Strains, Phase IV (KMG-IV): sequencing the most valuable type-strain genomes for metagenomic binning, comparative biology and taxonomic classification.</title>
        <authorList>
            <person name="Goeker M."/>
        </authorList>
    </citation>
    <scope>NUCLEOTIDE SEQUENCE [LARGE SCALE GENOMIC DNA]</scope>
    <source>
        <strain evidence="2 3">DSM 43350</strain>
    </source>
</reference>
<dbReference type="InterPro" id="IPR011009">
    <property type="entry name" value="Kinase-like_dom_sf"/>
</dbReference>
<dbReference type="InterPro" id="IPR002575">
    <property type="entry name" value="Aminoglycoside_PTrfase"/>
</dbReference>
<sequence>MRQSAKRWVHGDLHPANVVVADGILAGVVDFGALFAGDPAWDLAAAWMLLPAGGAPRFFNSYAQADESAIRRARGPAA</sequence>
<feature type="domain" description="Aminoglycoside phosphotransferase" evidence="1">
    <location>
        <begin position="4"/>
        <end position="74"/>
    </location>
</feature>
<protein>
    <submittedName>
        <fullName evidence="2">Aminoglycoside phosphotransferase (APT) family kinase protein</fullName>
    </submittedName>
</protein>
<evidence type="ECO:0000313" key="3">
    <source>
        <dbReference type="Proteomes" id="UP000591537"/>
    </source>
</evidence>